<feature type="transmembrane region" description="Helical" evidence="9">
    <location>
        <begin position="211"/>
        <end position="229"/>
    </location>
</feature>
<evidence type="ECO:0000313" key="12">
    <source>
        <dbReference type="Proteomes" id="UP001235712"/>
    </source>
</evidence>
<evidence type="ECO:0000256" key="3">
    <source>
        <dbReference type="ARBA" id="ARBA00022448"/>
    </source>
</evidence>
<comment type="similarity">
    <text evidence="2 9">Belongs to the ABC-2 integral membrane protein family.</text>
</comment>
<feature type="transmembrane region" description="Helical" evidence="9">
    <location>
        <begin position="177"/>
        <end position="199"/>
    </location>
</feature>
<proteinExistence type="inferred from homology"/>
<feature type="transmembrane region" description="Helical" evidence="9">
    <location>
        <begin position="66"/>
        <end position="89"/>
    </location>
</feature>
<evidence type="ECO:0000313" key="11">
    <source>
        <dbReference type="EMBL" id="MDP9825424.1"/>
    </source>
</evidence>
<dbReference type="PROSITE" id="PS51012">
    <property type="entry name" value="ABC_TM2"/>
    <property type="match status" value="1"/>
</dbReference>
<reference evidence="11 12" key="1">
    <citation type="submission" date="2023-07" db="EMBL/GenBank/DDBJ databases">
        <title>Sequencing the genomes of 1000 actinobacteria strains.</title>
        <authorList>
            <person name="Klenk H.-P."/>
        </authorList>
    </citation>
    <scope>NUCLEOTIDE SEQUENCE [LARGE SCALE GENOMIC DNA]</scope>
    <source>
        <strain evidence="11 12">DSM 44388</strain>
    </source>
</reference>
<sequence>MTSILPIRPESGASQRAAAKAAEYGLVQFGGRPPLGAYIKELWNRRHFAFELAKSRFRAQNEANRLGMGWVVLNPLIQACVYGLIFGVLLSGTTGTKPENYIAFLVIGVFSFSFFSGCFTDGAKSIVSNRGLVRTLHFPRAVLPIATVLQKLMELVAMVLVMAIIVCFTGELPELQWLMIIPAFALMSLFSAGVAFLAARLTVHMRDITQLIPFVNRLIFYMSGVFYLVGDRFADRGLAGRVLELNPMNVYLSLIRYSMLDSVRGAGAKHIEISATTWALAGGYGVVLFVVGFIFFWQAEGLYGRD</sequence>
<dbReference type="Pfam" id="PF01061">
    <property type="entry name" value="ABC2_membrane"/>
    <property type="match status" value="1"/>
</dbReference>
<evidence type="ECO:0000256" key="5">
    <source>
        <dbReference type="ARBA" id="ARBA00022519"/>
    </source>
</evidence>
<dbReference type="PANTHER" id="PTHR30413">
    <property type="entry name" value="INNER MEMBRANE TRANSPORT PERMEASE"/>
    <property type="match status" value="1"/>
</dbReference>
<dbReference type="InterPro" id="IPR047817">
    <property type="entry name" value="ABC2_TM_bact-type"/>
</dbReference>
<feature type="transmembrane region" description="Helical" evidence="9">
    <location>
        <begin position="278"/>
        <end position="297"/>
    </location>
</feature>
<evidence type="ECO:0000256" key="2">
    <source>
        <dbReference type="ARBA" id="ARBA00007783"/>
    </source>
</evidence>
<evidence type="ECO:0000256" key="1">
    <source>
        <dbReference type="ARBA" id="ARBA00004429"/>
    </source>
</evidence>
<keyword evidence="8 9" id="KW-0472">Membrane</keyword>
<dbReference type="PANTHER" id="PTHR30413:SF8">
    <property type="entry name" value="TRANSPORT PERMEASE PROTEIN"/>
    <property type="match status" value="1"/>
</dbReference>
<evidence type="ECO:0000259" key="10">
    <source>
        <dbReference type="PROSITE" id="PS51012"/>
    </source>
</evidence>
<feature type="transmembrane region" description="Helical" evidence="9">
    <location>
        <begin position="101"/>
        <end position="120"/>
    </location>
</feature>
<evidence type="ECO:0000256" key="4">
    <source>
        <dbReference type="ARBA" id="ARBA00022475"/>
    </source>
</evidence>
<dbReference type="EMBL" id="JAUSQZ010000001">
    <property type="protein sequence ID" value="MDP9825424.1"/>
    <property type="molecule type" value="Genomic_DNA"/>
</dbReference>
<feature type="domain" description="ABC transmembrane type-2" evidence="10">
    <location>
        <begin position="66"/>
        <end position="299"/>
    </location>
</feature>
<evidence type="ECO:0000256" key="8">
    <source>
        <dbReference type="ARBA" id="ARBA00023136"/>
    </source>
</evidence>
<comment type="caution">
    <text evidence="11">The sequence shown here is derived from an EMBL/GenBank/DDBJ whole genome shotgun (WGS) entry which is preliminary data.</text>
</comment>
<dbReference type="RefSeq" id="WP_307239185.1">
    <property type="nucleotide sequence ID" value="NZ_JAUSQZ010000001.1"/>
</dbReference>
<keyword evidence="12" id="KW-1185">Reference proteome</keyword>
<comment type="subcellular location">
    <subcellularLocation>
        <location evidence="1">Cell inner membrane</location>
        <topology evidence="1">Multi-pass membrane protein</topology>
    </subcellularLocation>
    <subcellularLocation>
        <location evidence="9">Cell membrane</location>
        <topology evidence="9">Multi-pass membrane protein</topology>
    </subcellularLocation>
</comment>
<keyword evidence="5" id="KW-0997">Cell inner membrane</keyword>
<dbReference type="InterPro" id="IPR013525">
    <property type="entry name" value="ABC2_TM"/>
</dbReference>
<keyword evidence="7 9" id="KW-1133">Transmembrane helix</keyword>
<keyword evidence="6 9" id="KW-0812">Transmembrane</keyword>
<keyword evidence="4 9" id="KW-1003">Cell membrane</keyword>
<gene>
    <name evidence="11" type="ORF">J2S57_001173</name>
</gene>
<name>A0ABT9NYA9_9ACTN</name>
<evidence type="ECO:0000256" key="7">
    <source>
        <dbReference type="ARBA" id="ARBA00022989"/>
    </source>
</evidence>
<evidence type="ECO:0000256" key="9">
    <source>
        <dbReference type="RuleBase" id="RU361157"/>
    </source>
</evidence>
<evidence type="ECO:0000256" key="6">
    <source>
        <dbReference type="ARBA" id="ARBA00022692"/>
    </source>
</evidence>
<dbReference type="Proteomes" id="UP001235712">
    <property type="component" value="Unassembled WGS sequence"/>
</dbReference>
<protein>
    <recommendedName>
        <fullName evidence="9">Transport permease protein</fullName>
    </recommendedName>
</protein>
<accession>A0ABT9NYA9</accession>
<comment type="caution">
    <text evidence="9">Lacks conserved residue(s) required for the propagation of feature annotation.</text>
</comment>
<organism evidence="11 12">
    <name type="scientific">Kineosporia succinea</name>
    <dbReference type="NCBI Taxonomy" id="84632"/>
    <lineage>
        <taxon>Bacteria</taxon>
        <taxon>Bacillati</taxon>
        <taxon>Actinomycetota</taxon>
        <taxon>Actinomycetes</taxon>
        <taxon>Kineosporiales</taxon>
        <taxon>Kineosporiaceae</taxon>
        <taxon>Kineosporia</taxon>
    </lineage>
</organism>
<keyword evidence="3 9" id="KW-0813">Transport</keyword>